<dbReference type="GO" id="GO:0000271">
    <property type="term" value="P:polysaccharide biosynthetic process"/>
    <property type="evidence" value="ECO:0007669"/>
    <property type="project" value="InterPro"/>
</dbReference>
<evidence type="ECO:0000313" key="4">
    <source>
        <dbReference type="Proteomes" id="UP000291338"/>
    </source>
</evidence>
<evidence type="ECO:0000259" key="2">
    <source>
        <dbReference type="SMART" id="SM00984"/>
    </source>
</evidence>
<dbReference type="SMART" id="SM00984">
    <property type="entry name" value="UDPG_MGDP_dh_C"/>
    <property type="match status" value="1"/>
</dbReference>
<dbReference type="AlphaFoldDB" id="A0A4Q7IHV3"/>
<dbReference type="InterPro" id="IPR014027">
    <property type="entry name" value="UDP-Glc/GDP-Man_DH_C"/>
</dbReference>
<dbReference type="InterPro" id="IPR028359">
    <property type="entry name" value="UDP_ManNAc/GlcNAc_DH"/>
</dbReference>
<feature type="non-terminal residue" evidence="3">
    <location>
        <position position="1"/>
    </location>
</feature>
<sequence>NCPDIRNTKVIDVYHALRDYGVNVNIYDSWAKEDEVYREYGVKLVSSLYQKKYDAIVLAVSHNEFKKIDLIRLKNNNGVVYDVKGFLNENLIDKTL</sequence>
<name>A0A4Q7IHV3_9GAMM</name>
<organism evidence="3 4">
    <name type="scientific">Pseudoalteromonas phenolica</name>
    <dbReference type="NCBI Taxonomy" id="161398"/>
    <lineage>
        <taxon>Bacteria</taxon>
        <taxon>Pseudomonadati</taxon>
        <taxon>Pseudomonadota</taxon>
        <taxon>Gammaproteobacteria</taxon>
        <taxon>Alteromonadales</taxon>
        <taxon>Pseudoalteromonadaceae</taxon>
        <taxon>Pseudoalteromonas</taxon>
    </lineage>
</organism>
<dbReference type="InterPro" id="IPR036220">
    <property type="entry name" value="UDP-Glc/GDP-Man_DH_C_sf"/>
</dbReference>
<dbReference type="EMBL" id="PPSX01000180">
    <property type="protein sequence ID" value="RZQ51161.1"/>
    <property type="molecule type" value="Genomic_DNA"/>
</dbReference>
<dbReference type="Pfam" id="PF03720">
    <property type="entry name" value="UDPG_MGDP_dh_C"/>
    <property type="match status" value="1"/>
</dbReference>
<evidence type="ECO:0000256" key="1">
    <source>
        <dbReference type="ARBA" id="ARBA00006601"/>
    </source>
</evidence>
<dbReference type="PANTHER" id="PTHR43491:SF2">
    <property type="entry name" value="UDP-N-ACETYL-D-MANNOSAMINE DEHYDROGENASE"/>
    <property type="match status" value="1"/>
</dbReference>
<reference evidence="3 4" key="1">
    <citation type="submission" date="2018-01" db="EMBL/GenBank/DDBJ databases">
        <title>Co-occurrence of chitin degradation, pigmentation and bioactivity in marine Pseudoalteromonas.</title>
        <authorList>
            <person name="Paulsen S."/>
            <person name="Gram L."/>
            <person name="Machado H."/>
        </authorList>
    </citation>
    <scope>NUCLEOTIDE SEQUENCE [LARGE SCALE GENOMIC DNA]</scope>
    <source>
        <strain evidence="3 4">S3898</strain>
    </source>
</reference>
<dbReference type="Proteomes" id="UP000291338">
    <property type="component" value="Unassembled WGS sequence"/>
</dbReference>
<gene>
    <name evidence="3" type="ORF">C1E23_21070</name>
</gene>
<dbReference type="Gene3D" id="3.40.50.720">
    <property type="entry name" value="NAD(P)-binding Rossmann-like Domain"/>
    <property type="match status" value="1"/>
</dbReference>
<dbReference type="GO" id="GO:0016616">
    <property type="term" value="F:oxidoreductase activity, acting on the CH-OH group of donors, NAD or NADP as acceptor"/>
    <property type="evidence" value="ECO:0007669"/>
    <property type="project" value="InterPro"/>
</dbReference>
<dbReference type="GO" id="GO:0016628">
    <property type="term" value="F:oxidoreductase activity, acting on the CH-CH group of donors, NAD or NADP as acceptor"/>
    <property type="evidence" value="ECO:0007669"/>
    <property type="project" value="InterPro"/>
</dbReference>
<dbReference type="PANTHER" id="PTHR43491">
    <property type="entry name" value="UDP-N-ACETYL-D-MANNOSAMINE DEHYDROGENASE"/>
    <property type="match status" value="1"/>
</dbReference>
<comment type="caution">
    <text evidence="3">The sequence shown here is derived from an EMBL/GenBank/DDBJ whole genome shotgun (WGS) entry which is preliminary data.</text>
</comment>
<dbReference type="GO" id="GO:0051287">
    <property type="term" value="F:NAD binding"/>
    <property type="evidence" value="ECO:0007669"/>
    <property type="project" value="InterPro"/>
</dbReference>
<protein>
    <submittedName>
        <fullName evidence="3">Vi polysaccharide biosynthesis protein VipA/TviB</fullName>
    </submittedName>
</protein>
<proteinExistence type="inferred from homology"/>
<dbReference type="RefSeq" id="WP_240701051.1">
    <property type="nucleotide sequence ID" value="NZ_PPSX01000180.1"/>
</dbReference>
<comment type="similarity">
    <text evidence="1">Belongs to the UDP-glucose/GDP-mannose dehydrogenase family.</text>
</comment>
<dbReference type="SUPFAM" id="SSF52413">
    <property type="entry name" value="UDP-glucose/GDP-mannose dehydrogenase C-terminal domain"/>
    <property type="match status" value="1"/>
</dbReference>
<feature type="domain" description="UDP-glucose/GDP-mannose dehydrogenase C-terminal" evidence="2">
    <location>
        <begin position="1"/>
        <end position="89"/>
    </location>
</feature>
<evidence type="ECO:0000313" key="3">
    <source>
        <dbReference type="EMBL" id="RZQ51161.1"/>
    </source>
</evidence>
<accession>A0A4Q7IHV3</accession>